<dbReference type="Proteomes" id="UP000501443">
    <property type="component" value="Plasmid pveu"/>
</dbReference>
<geneLocation type="plasmid" evidence="2">
    <name>pVEu</name>
</geneLocation>
<dbReference type="EMBL" id="LUAX01000008">
    <property type="protein sequence ID" value="OAM96814.1"/>
    <property type="molecule type" value="Genomic_DNA"/>
</dbReference>
<reference evidence="2 4" key="2">
    <citation type="submission" date="2020-05" db="EMBL/GenBank/DDBJ databases">
        <title>First description outside Europe of the emergent pathogen for shellfish aquaculture Vibrio europaeus.</title>
        <authorList>
            <person name="Dubert J."/>
            <person name="Rojas R."/>
        </authorList>
    </citation>
    <scope>NUCLEOTIDE SEQUENCE [LARGE SCALE GENOMIC DNA]</scope>
    <source>
        <strain evidence="2 4">NPI-1</strain>
        <plasmid evidence="2">pVEu</plasmid>
        <plasmid evidence="4">pveu</plasmid>
    </source>
</reference>
<dbReference type="Proteomes" id="UP000094761">
    <property type="component" value="Unassembled WGS sequence"/>
</dbReference>
<geneLocation type="plasmid" evidence="1">
    <name>p251_like</name>
</geneLocation>
<dbReference type="AlphaFoldDB" id="A0A178J3U7"/>
<keyword evidence="1" id="KW-0614">Plasmid</keyword>
<organism evidence="1 3">
    <name type="scientific">Vibrio europaeus</name>
    <dbReference type="NCBI Taxonomy" id="300876"/>
    <lineage>
        <taxon>Bacteria</taxon>
        <taxon>Pseudomonadati</taxon>
        <taxon>Pseudomonadota</taxon>
        <taxon>Gammaproteobacteria</taxon>
        <taxon>Vibrionales</taxon>
        <taxon>Vibrionaceae</taxon>
        <taxon>Vibrio</taxon>
        <taxon>Vibrio oreintalis group</taxon>
    </lineage>
</organism>
<dbReference type="EMBL" id="CP053542">
    <property type="protein sequence ID" value="QJY38163.1"/>
    <property type="molecule type" value="Genomic_DNA"/>
</dbReference>
<evidence type="ECO:0000313" key="1">
    <source>
        <dbReference type="EMBL" id="OAM96814.1"/>
    </source>
</evidence>
<evidence type="ECO:0000313" key="2">
    <source>
        <dbReference type="EMBL" id="QJY38163.1"/>
    </source>
</evidence>
<sequence length="377" mass="42775">MICLVLNTDLEANEDLLLHKDRQALSRLIEANEVKLYSPPVFSDSMRLQRLRWFENKTTEYLSRIEALIQRNQTGPKSKELGTVKRTIEASYREILQASERQFLTWFRAINQDTLPLGESETKYFMAAYHAQLPVSQFLRSESERMKGYVSQVLEHAGDGVPTVIISKDEALSQACKPHAHISCCRQLIDFIKRNDVQSLLRRLDRGIATGQHFLAISRFQALAESAGKRLSHALKEHVIGLQVCDLLIPNDDNMAHIIGMGECGAAKAEFSQPIYFGAGDIGLEFELDVVVEVSFDIFKVDYFSLRHKPRIMAEYEHHVRVKDRSIARVNGVALIPFCLDYLAARNKGERLPQQTIKISSIDDVALRNYTLAQVDG</sequence>
<dbReference type="OrthoDB" id="9865258at2"/>
<evidence type="ECO:0000313" key="3">
    <source>
        <dbReference type="Proteomes" id="UP000094761"/>
    </source>
</evidence>
<gene>
    <name evidence="1" type="ORF">AZ468_24295</name>
    <name evidence="2" type="ORF">HOO69_16465</name>
</gene>
<evidence type="ECO:0008006" key="5">
    <source>
        <dbReference type="Google" id="ProtNLM"/>
    </source>
</evidence>
<name>A0A178J3U7_9VIBR</name>
<protein>
    <recommendedName>
        <fullName evidence="5">DUF4935 domain-containing protein</fullName>
    </recommendedName>
</protein>
<proteinExistence type="predicted"/>
<evidence type="ECO:0000313" key="4">
    <source>
        <dbReference type="Proteomes" id="UP000501443"/>
    </source>
</evidence>
<reference evidence="1 3" key="1">
    <citation type="submission" date="2016-03" db="EMBL/GenBank/DDBJ databases">
        <title>Draft genome sequence of the Vibrio tubiashii subs. europaeus.</title>
        <authorList>
            <person name="Spinard E."/>
            <person name="Dubert J."/>
            <person name="Nelson D.R."/>
            <person name="Barja J.L."/>
        </authorList>
    </citation>
    <scope>NUCLEOTIDE SEQUENCE [LARGE SCALE GENOMIC DNA]</scope>
    <source>
        <strain evidence="3">PP-638</strain>
        <strain evidence="1">PP2-638</strain>
        <plasmid evidence="1">p251_like</plasmid>
    </source>
</reference>
<accession>A0A178J3U7</accession>
<geneLocation type="plasmid" evidence="4">
    <name>pveu</name>
</geneLocation>